<reference evidence="1" key="1">
    <citation type="submission" date="2021-05" db="EMBL/GenBank/DDBJ databases">
        <authorList>
            <person name="Pan Q."/>
            <person name="Jouanno E."/>
            <person name="Zahm M."/>
            <person name="Klopp C."/>
            <person name="Cabau C."/>
            <person name="Louis A."/>
            <person name="Berthelot C."/>
            <person name="Parey E."/>
            <person name="Roest Crollius H."/>
            <person name="Montfort J."/>
            <person name="Robinson-Rechavi M."/>
            <person name="Bouchez O."/>
            <person name="Lampietro C."/>
            <person name="Lopez Roques C."/>
            <person name="Donnadieu C."/>
            <person name="Postlethwait J."/>
            <person name="Bobe J."/>
            <person name="Dillon D."/>
            <person name="Chandos A."/>
            <person name="von Hippel F."/>
            <person name="Guiguen Y."/>
        </authorList>
    </citation>
    <scope>NUCLEOTIDE SEQUENCE</scope>
    <source>
        <strain evidence="1">YG-Jan2019</strain>
    </source>
</reference>
<proteinExistence type="predicted"/>
<accession>A0ACC2FGH5</accession>
<gene>
    <name evidence="1" type="ORF">DPEC_G00300150</name>
</gene>
<organism evidence="1 2">
    <name type="scientific">Dallia pectoralis</name>
    <name type="common">Alaska blackfish</name>
    <dbReference type="NCBI Taxonomy" id="75939"/>
    <lineage>
        <taxon>Eukaryota</taxon>
        <taxon>Metazoa</taxon>
        <taxon>Chordata</taxon>
        <taxon>Craniata</taxon>
        <taxon>Vertebrata</taxon>
        <taxon>Euteleostomi</taxon>
        <taxon>Actinopterygii</taxon>
        <taxon>Neopterygii</taxon>
        <taxon>Teleostei</taxon>
        <taxon>Protacanthopterygii</taxon>
        <taxon>Esociformes</taxon>
        <taxon>Umbridae</taxon>
        <taxon>Dallia</taxon>
    </lineage>
</organism>
<dbReference type="Proteomes" id="UP001157502">
    <property type="component" value="Chromosome 28"/>
</dbReference>
<comment type="caution">
    <text evidence="1">The sequence shown here is derived from an EMBL/GenBank/DDBJ whole genome shotgun (WGS) entry which is preliminary data.</text>
</comment>
<name>A0ACC2FGH5_DALPE</name>
<dbReference type="EMBL" id="CM055755">
    <property type="protein sequence ID" value="KAJ7990423.1"/>
    <property type="molecule type" value="Genomic_DNA"/>
</dbReference>
<evidence type="ECO:0000313" key="1">
    <source>
        <dbReference type="EMBL" id="KAJ7990423.1"/>
    </source>
</evidence>
<keyword evidence="2" id="KW-1185">Reference proteome</keyword>
<evidence type="ECO:0000313" key="2">
    <source>
        <dbReference type="Proteomes" id="UP001157502"/>
    </source>
</evidence>
<sequence>MVKNMEEESGTPHMTEIKTFVVYCEFKVMANRLGLLRGSFLHRCILVLTVLLLVAEITVSRLCSSLIIMVDGFHTLYILIHLALPLPHTTPGRDHSKKQPASPLCHPITSISAQLPVQPSPNIMATSCVSSIFSNSAPVRTTSAQCPSKPLTPPTTQHASLEPSGTNHYTFRPQATLPVTTAPHPLIFTRPASLCGLSYAKARTYPVGALFSALLLAALCVSVSLEIISHFLQPHPIQRPQLATAMAVISLLHNLLLLGFSCGSGVATKTGGGRQGEEGADMSGTGNDNTVKVLTIDGPAVGGQKDTSSVLSACLGGAFQDGGLVLSNPGTSSSLNPDSGPQLQTQAPQVSVGTTFLSQPRCGAHTLPAESQTPPLDYEMLEVPKHFPHPETSGCPPKDTHTESSKYSSCMGLRDNQTDLTTLSTLQPTSPIGASACLPSLIVLTQSLLGSILALTNGLTVLLLDPGCAPISGACGSFIYLDPGFSVVAVAVLLATALPQVRRYGMLLLQASPPQVCVSDLGRRIASVPGVLAVHDLHVWRITESLLVASVHVHCHAGLRAHRCGELMSGVTNVLHSVGVSCCTVQPEFLLASVDTTSHLDNRSRQGPPLAPYLPCSLACRKGCAGKMCCTPPGEEPREPLAPPAGGSEEEPHVLIIENTFL</sequence>
<protein>
    <submittedName>
        <fullName evidence="1">Uncharacterized protein</fullName>
    </submittedName>
</protein>